<comment type="subcellular location">
    <subcellularLocation>
        <location evidence="1">Membrane</location>
        <topology evidence="1">Single-pass membrane protein</topology>
    </subcellularLocation>
</comment>
<dbReference type="GO" id="GO:0016020">
    <property type="term" value="C:membrane"/>
    <property type="evidence" value="ECO:0007669"/>
    <property type="project" value="UniProtKB-SubCell"/>
</dbReference>
<dbReference type="EMBL" id="CP074694">
    <property type="protein sequence ID" value="QVL34428.1"/>
    <property type="molecule type" value="Genomic_DNA"/>
</dbReference>
<evidence type="ECO:0000256" key="3">
    <source>
        <dbReference type="ARBA" id="ARBA00022989"/>
    </source>
</evidence>
<keyword evidence="7" id="KW-1185">Reference proteome</keyword>
<dbReference type="KEGG" id="tsph:KIH39_11125"/>
<reference evidence="6" key="1">
    <citation type="submission" date="2021-05" db="EMBL/GenBank/DDBJ databases">
        <title>Complete genome sequence of the cellulolytic planctomycete Telmatocola sphagniphila SP2T and characterization of the first cellulase from planctomycetes.</title>
        <authorList>
            <person name="Rakitin A.L."/>
            <person name="Beletsky A.V."/>
            <person name="Naumoff D.G."/>
            <person name="Kulichevskaya I.S."/>
            <person name="Mardanov A.V."/>
            <person name="Ravin N.V."/>
            <person name="Dedysh S.N."/>
        </authorList>
    </citation>
    <scope>NUCLEOTIDE SEQUENCE</scope>
    <source>
        <strain evidence="6">SP2T</strain>
    </source>
</reference>
<dbReference type="InterPro" id="IPR007343">
    <property type="entry name" value="Uncharacterised_pept_Zn_put"/>
</dbReference>
<gene>
    <name evidence="6" type="ORF">KIH39_11125</name>
</gene>
<dbReference type="Pfam" id="PF04228">
    <property type="entry name" value="Zn_peptidase"/>
    <property type="match status" value="1"/>
</dbReference>
<organism evidence="6 7">
    <name type="scientific">Telmatocola sphagniphila</name>
    <dbReference type="NCBI Taxonomy" id="1123043"/>
    <lineage>
        <taxon>Bacteria</taxon>
        <taxon>Pseudomonadati</taxon>
        <taxon>Planctomycetota</taxon>
        <taxon>Planctomycetia</taxon>
        <taxon>Gemmatales</taxon>
        <taxon>Gemmataceae</taxon>
    </lineage>
</organism>
<evidence type="ECO:0000313" key="7">
    <source>
        <dbReference type="Proteomes" id="UP000676194"/>
    </source>
</evidence>
<dbReference type="RefSeq" id="WP_213499409.1">
    <property type="nucleotide sequence ID" value="NZ_CP074694.1"/>
</dbReference>
<sequence>MQIDGLEESDNVEDQRGRGPAVGATVGGGGLIILVLALIFGVNPQQLAGLVGQKGGGGGGGGQQREVVETEQSSKAKKLVSVVLRDTEKVWDEQFAKQGLRSYPKPKLTIFSGSIKSACGNADAAMGPFYCPGDKHVYIDLDFFNEMEKQLRIPGEFPRAYVIAHEVGHHVQNLTGYSQKADAARGTSKENEMSVRLELQADYLAGVWAFNAKDRFKIDPNDVEQAINAAKQIGDDTLQRNATGRVRPEKFTHGTSAQRMRWFKRGFETGDFSKAALDKLFTTPYTDL</sequence>
<evidence type="ECO:0000256" key="5">
    <source>
        <dbReference type="SAM" id="Phobius"/>
    </source>
</evidence>
<feature type="transmembrane region" description="Helical" evidence="5">
    <location>
        <begin position="21"/>
        <end position="42"/>
    </location>
</feature>
<dbReference type="PANTHER" id="PTHR30168">
    <property type="entry name" value="PUTATIVE MEMBRANE PROTEIN YPFJ"/>
    <property type="match status" value="1"/>
</dbReference>
<keyword evidence="3 5" id="KW-1133">Transmembrane helix</keyword>
<keyword evidence="2 5" id="KW-0812">Transmembrane</keyword>
<proteinExistence type="predicted"/>
<accession>A0A8E6BC30</accession>
<dbReference type="PANTHER" id="PTHR30168:SF0">
    <property type="entry name" value="INNER MEMBRANE PROTEIN"/>
    <property type="match status" value="1"/>
</dbReference>
<protein>
    <submittedName>
        <fullName evidence="6">Neutral zinc metallopeptidase</fullName>
    </submittedName>
</protein>
<evidence type="ECO:0000313" key="6">
    <source>
        <dbReference type="EMBL" id="QVL34428.1"/>
    </source>
</evidence>
<evidence type="ECO:0000256" key="4">
    <source>
        <dbReference type="ARBA" id="ARBA00023136"/>
    </source>
</evidence>
<evidence type="ECO:0000256" key="2">
    <source>
        <dbReference type="ARBA" id="ARBA00022692"/>
    </source>
</evidence>
<dbReference type="Proteomes" id="UP000676194">
    <property type="component" value="Chromosome"/>
</dbReference>
<keyword evidence="4 5" id="KW-0472">Membrane</keyword>
<dbReference type="AlphaFoldDB" id="A0A8E6BC30"/>
<name>A0A8E6BC30_9BACT</name>
<evidence type="ECO:0000256" key="1">
    <source>
        <dbReference type="ARBA" id="ARBA00004167"/>
    </source>
</evidence>